<organism evidence="1 2">
    <name type="scientific">Escherichia coli</name>
    <dbReference type="NCBI Taxonomy" id="562"/>
    <lineage>
        <taxon>Bacteria</taxon>
        <taxon>Pseudomonadati</taxon>
        <taxon>Pseudomonadota</taxon>
        <taxon>Gammaproteobacteria</taxon>
        <taxon>Enterobacterales</taxon>
        <taxon>Enterobacteriaceae</taxon>
        <taxon>Escherichia</taxon>
    </lineage>
</organism>
<dbReference type="Proteomes" id="UP000514754">
    <property type="component" value="Chromosome"/>
</dbReference>
<dbReference type="AlphaFoldDB" id="A0A7L7EII3"/>
<dbReference type="Pfam" id="PF02413">
    <property type="entry name" value="Caudo_TAP"/>
    <property type="match status" value="1"/>
</dbReference>
<dbReference type="InterPro" id="IPR003458">
    <property type="entry name" value="Phage_T4_Gp38_tail_assem"/>
</dbReference>
<proteinExistence type="predicted"/>
<sequence length="77" mass="8578">MSIFFIHFSDSPQLSGCGVFCVDSSDGWLISGEKTSVNGTEEEPSLLEAWKKYRLVLNRVNTTKVSNIERLAVPTIK</sequence>
<dbReference type="EMBL" id="CP057906">
    <property type="protein sequence ID" value="QMO43666.1"/>
    <property type="molecule type" value="Genomic_DNA"/>
</dbReference>
<name>A0A7L7EII3_ECOLX</name>
<reference evidence="1 2" key="1">
    <citation type="submission" date="2020-06" db="EMBL/GenBank/DDBJ databases">
        <title>REHAB project genomes.</title>
        <authorList>
            <person name="Shaw L.P."/>
        </authorList>
    </citation>
    <scope>NUCLEOTIDE SEQUENCE [LARGE SCALE GENOMIC DNA]</scope>
    <source>
        <strain evidence="1 2">RHB10-C12</strain>
    </source>
</reference>
<protein>
    <submittedName>
        <fullName evidence="1">Tail fiber assembly protein</fullName>
    </submittedName>
</protein>
<evidence type="ECO:0000313" key="1">
    <source>
        <dbReference type="EMBL" id="QMO43666.1"/>
    </source>
</evidence>
<accession>A0A7L7EII3</accession>
<gene>
    <name evidence="1" type="ORF">HVW43_07025</name>
</gene>
<evidence type="ECO:0000313" key="2">
    <source>
        <dbReference type="Proteomes" id="UP000514754"/>
    </source>
</evidence>